<gene>
    <name evidence="2" type="primary">Dper\GL20396</name>
    <name evidence="2" type="ORF">Dper_GL20396</name>
</gene>
<dbReference type="HOGENOM" id="CLU_1176505_0_0_1"/>
<dbReference type="AlphaFoldDB" id="B4GY19"/>
<name>B4GY19_DROPE</name>
<feature type="compositionally biased region" description="Acidic residues" evidence="1">
    <location>
        <begin position="118"/>
        <end position="134"/>
    </location>
</feature>
<evidence type="ECO:0000313" key="3">
    <source>
        <dbReference type="Proteomes" id="UP000008744"/>
    </source>
</evidence>
<accession>B4GY19</accession>
<keyword evidence="3" id="KW-1185">Reference proteome</keyword>
<proteinExistence type="predicted"/>
<feature type="region of interest" description="Disordered" evidence="1">
    <location>
        <begin position="82"/>
        <end position="236"/>
    </location>
</feature>
<evidence type="ECO:0000256" key="1">
    <source>
        <dbReference type="SAM" id="MobiDB-lite"/>
    </source>
</evidence>
<dbReference type="PhylomeDB" id="B4GY19"/>
<feature type="compositionally biased region" description="Low complexity" evidence="1">
    <location>
        <begin position="135"/>
        <end position="144"/>
    </location>
</feature>
<sequence length="236" mass="25556">MVRRGSDGCLVQQFPGSCLRGRGSSGSVGVDAFVGQGGGRRWYLERLAAAWRLSLLGPGCLLEGRPGFLFLRWWNRVGESRQRKPSLNSATSDSKATRSANAMNAAPEDHVGINEIVDLTEDTDSEGSDVDTDTESGTSSGNSTDDGEEYTTDSEEETRRYDPPPPYSRHCPPGSITLQGGPSELPSYQRALRGTRPADLDPFVFPHGPINTDEDSHDEDTSRHGTTTPNEDPNAD</sequence>
<feature type="compositionally biased region" description="Polar residues" evidence="1">
    <location>
        <begin position="224"/>
        <end position="236"/>
    </location>
</feature>
<feature type="compositionally biased region" description="Polar residues" evidence="1">
    <location>
        <begin position="85"/>
        <end position="102"/>
    </location>
</feature>
<dbReference type="EMBL" id="CH479196">
    <property type="protein sequence ID" value="EDW27646.1"/>
    <property type="molecule type" value="Genomic_DNA"/>
</dbReference>
<evidence type="ECO:0000313" key="2">
    <source>
        <dbReference type="EMBL" id="EDW27646.1"/>
    </source>
</evidence>
<feature type="compositionally biased region" description="Acidic residues" evidence="1">
    <location>
        <begin position="145"/>
        <end position="156"/>
    </location>
</feature>
<protein>
    <submittedName>
        <fullName evidence="2">GL20396</fullName>
    </submittedName>
</protein>
<reference evidence="2 3" key="1">
    <citation type="journal article" date="2007" name="Nature">
        <title>Evolution of genes and genomes on the Drosophila phylogeny.</title>
        <authorList>
            <consortium name="Drosophila 12 Genomes Consortium"/>
            <person name="Clark A.G."/>
            <person name="Eisen M.B."/>
            <person name="Smith D.R."/>
            <person name="Bergman C.M."/>
            <person name="Oliver B."/>
            <person name="Markow T.A."/>
            <person name="Kaufman T.C."/>
            <person name="Kellis M."/>
            <person name="Gelbart W."/>
            <person name="Iyer V.N."/>
            <person name="Pollard D.A."/>
            <person name="Sackton T.B."/>
            <person name="Larracuente A.M."/>
            <person name="Singh N.D."/>
            <person name="Abad J.P."/>
            <person name="Abt D.N."/>
            <person name="Adryan B."/>
            <person name="Aguade M."/>
            <person name="Akashi H."/>
            <person name="Anderson W.W."/>
            <person name="Aquadro C.F."/>
            <person name="Ardell D.H."/>
            <person name="Arguello R."/>
            <person name="Artieri C.G."/>
            <person name="Barbash D.A."/>
            <person name="Barker D."/>
            <person name="Barsanti P."/>
            <person name="Batterham P."/>
            <person name="Batzoglou S."/>
            <person name="Begun D."/>
            <person name="Bhutkar A."/>
            <person name="Blanco E."/>
            <person name="Bosak S.A."/>
            <person name="Bradley R.K."/>
            <person name="Brand A.D."/>
            <person name="Brent M.R."/>
            <person name="Brooks A.N."/>
            <person name="Brown R.H."/>
            <person name="Butlin R.K."/>
            <person name="Caggese C."/>
            <person name="Calvi B.R."/>
            <person name="Bernardo de Carvalho A."/>
            <person name="Caspi A."/>
            <person name="Castrezana S."/>
            <person name="Celniker S.E."/>
            <person name="Chang J.L."/>
            <person name="Chapple C."/>
            <person name="Chatterji S."/>
            <person name="Chinwalla A."/>
            <person name="Civetta A."/>
            <person name="Clifton S.W."/>
            <person name="Comeron J.M."/>
            <person name="Costello J.C."/>
            <person name="Coyne J.A."/>
            <person name="Daub J."/>
            <person name="David R.G."/>
            <person name="Delcher A.L."/>
            <person name="Delehaunty K."/>
            <person name="Do C.B."/>
            <person name="Ebling H."/>
            <person name="Edwards K."/>
            <person name="Eickbush T."/>
            <person name="Evans J.D."/>
            <person name="Filipski A."/>
            <person name="Findeiss S."/>
            <person name="Freyhult E."/>
            <person name="Fulton L."/>
            <person name="Fulton R."/>
            <person name="Garcia A.C."/>
            <person name="Gardiner A."/>
            <person name="Garfield D.A."/>
            <person name="Garvin B.E."/>
            <person name="Gibson G."/>
            <person name="Gilbert D."/>
            <person name="Gnerre S."/>
            <person name="Godfrey J."/>
            <person name="Good R."/>
            <person name="Gotea V."/>
            <person name="Gravely B."/>
            <person name="Greenberg A.J."/>
            <person name="Griffiths-Jones S."/>
            <person name="Gross S."/>
            <person name="Guigo R."/>
            <person name="Gustafson E.A."/>
            <person name="Haerty W."/>
            <person name="Hahn M.W."/>
            <person name="Halligan D.L."/>
            <person name="Halpern A.L."/>
            <person name="Halter G.M."/>
            <person name="Han M.V."/>
            <person name="Heger A."/>
            <person name="Hillier L."/>
            <person name="Hinrichs A.S."/>
            <person name="Holmes I."/>
            <person name="Hoskins R.A."/>
            <person name="Hubisz M.J."/>
            <person name="Hultmark D."/>
            <person name="Huntley M.A."/>
            <person name="Jaffe D.B."/>
            <person name="Jagadeeshan S."/>
            <person name="Jeck W.R."/>
            <person name="Johnson J."/>
            <person name="Jones C.D."/>
            <person name="Jordan W.C."/>
            <person name="Karpen G.H."/>
            <person name="Kataoka E."/>
            <person name="Keightley P.D."/>
            <person name="Kheradpour P."/>
            <person name="Kirkness E.F."/>
            <person name="Koerich L.B."/>
            <person name="Kristiansen K."/>
            <person name="Kudrna D."/>
            <person name="Kulathinal R.J."/>
            <person name="Kumar S."/>
            <person name="Kwok R."/>
            <person name="Lander E."/>
            <person name="Langley C.H."/>
            <person name="Lapoint R."/>
            <person name="Lazzaro B.P."/>
            <person name="Lee S.J."/>
            <person name="Levesque L."/>
            <person name="Li R."/>
            <person name="Lin C.F."/>
            <person name="Lin M.F."/>
            <person name="Lindblad-Toh K."/>
            <person name="Llopart A."/>
            <person name="Long M."/>
            <person name="Low L."/>
            <person name="Lozovsky E."/>
            <person name="Lu J."/>
            <person name="Luo M."/>
            <person name="Machado C.A."/>
            <person name="Makalowski W."/>
            <person name="Marzo M."/>
            <person name="Matsuda M."/>
            <person name="Matzkin L."/>
            <person name="McAllister B."/>
            <person name="McBride C.S."/>
            <person name="McKernan B."/>
            <person name="McKernan K."/>
            <person name="Mendez-Lago M."/>
            <person name="Minx P."/>
            <person name="Mollenhauer M.U."/>
            <person name="Montooth K."/>
            <person name="Mount S.M."/>
            <person name="Mu X."/>
            <person name="Myers E."/>
            <person name="Negre B."/>
            <person name="Newfeld S."/>
            <person name="Nielsen R."/>
            <person name="Noor M.A."/>
            <person name="O'Grady P."/>
            <person name="Pachter L."/>
            <person name="Papaceit M."/>
            <person name="Parisi M.J."/>
            <person name="Parisi M."/>
            <person name="Parts L."/>
            <person name="Pedersen J.S."/>
            <person name="Pesole G."/>
            <person name="Phillippy A.M."/>
            <person name="Ponting C.P."/>
            <person name="Pop M."/>
            <person name="Porcelli D."/>
            <person name="Powell J.R."/>
            <person name="Prohaska S."/>
            <person name="Pruitt K."/>
            <person name="Puig M."/>
            <person name="Quesneville H."/>
            <person name="Ram K.R."/>
            <person name="Rand D."/>
            <person name="Rasmussen M.D."/>
            <person name="Reed L.K."/>
            <person name="Reenan R."/>
            <person name="Reily A."/>
            <person name="Remington K.A."/>
            <person name="Rieger T.T."/>
            <person name="Ritchie M.G."/>
            <person name="Robin C."/>
            <person name="Rogers Y.H."/>
            <person name="Rohde C."/>
            <person name="Rozas J."/>
            <person name="Rubenfield M.J."/>
            <person name="Ruiz A."/>
            <person name="Russo S."/>
            <person name="Salzberg S.L."/>
            <person name="Sanchez-Gracia A."/>
            <person name="Saranga D.J."/>
            <person name="Sato H."/>
            <person name="Schaeffer S.W."/>
            <person name="Schatz M.C."/>
            <person name="Schlenke T."/>
            <person name="Schwartz R."/>
            <person name="Segarra C."/>
            <person name="Singh R.S."/>
            <person name="Sirot L."/>
            <person name="Sirota M."/>
            <person name="Sisneros N.B."/>
            <person name="Smith C.D."/>
            <person name="Smith T.F."/>
            <person name="Spieth J."/>
            <person name="Stage D.E."/>
            <person name="Stark A."/>
            <person name="Stephan W."/>
            <person name="Strausberg R.L."/>
            <person name="Strempel S."/>
            <person name="Sturgill D."/>
            <person name="Sutton G."/>
            <person name="Sutton G.G."/>
            <person name="Tao W."/>
            <person name="Teichmann S."/>
            <person name="Tobari Y.N."/>
            <person name="Tomimura Y."/>
            <person name="Tsolas J.M."/>
            <person name="Valente V.L."/>
            <person name="Venter E."/>
            <person name="Venter J.C."/>
            <person name="Vicario S."/>
            <person name="Vieira F.G."/>
            <person name="Vilella A.J."/>
            <person name="Villasante A."/>
            <person name="Walenz B."/>
            <person name="Wang J."/>
            <person name="Wasserman M."/>
            <person name="Watts T."/>
            <person name="Wilson D."/>
            <person name="Wilson R.K."/>
            <person name="Wing R.A."/>
            <person name="Wolfner M.F."/>
            <person name="Wong A."/>
            <person name="Wong G.K."/>
            <person name="Wu C.I."/>
            <person name="Wu G."/>
            <person name="Yamamoto D."/>
            <person name="Yang H.P."/>
            <person name="Yang S.P."/>
            <person name="Yorke J.A."/>
            <person name="Yoshida K."/>
            <person name="Zdobnov E."/>
            <person name="Zhang P."/>
            <person name="Zhang Y."/>
            <person name="Zimin A.V."/>
            <person name="Baldwin J."/>
            <person name="Abdouelleil A."/>
            <person name="Abdulkadir J."/>
            <person name="Abebe A."/>
            <person name="Abera B."/>
            <person name="Abreu J."/>
            <person name="Acer S.C."/>
            <person name="Aftuck L."/>
            <person name="Alexander A."/>
            <person name="An P."/>
            <person name="Anderson E."/>
            <person name="Anderson S."/>
            <person name="Arachi H."/>
            <person name="Azer M."/>
            <person name="Bachantsang P."/>
            <person name="Barry A."/>
            <person name="Bayul T."/>
            <person name="Berlin A."/>
            <person name="Bessette D."/>
            <person name="Bloom T."/>
            <person name="Blye J."/>
            <person name="Boguslavskiy L."/>
            <person name="Bonnet C."/>
            <person name="Boukhgalter B."/>
            <person name="Bourzgui I."/>
            <person name="Brown A."/>
            <person name="Cahill P."/>
            <person name="Channer S."/>
            <person name="Cheshatsang Y."/>
            <person name="Chuda L."/>
            <person name="Citroen M."/>
            <person name="Collymore A."/>
            <person name="Cooke P."/>
            <person name="Costello M."/>
            <person name="D'Aco K."/>
            <person name="Daza R."/>
            <person name="De Haan G."/>
            <person name="DeGray S."/>
            <person name="DeMaso C."/>
            <person name="Dhargay N."/>
            <person name="Dooley K."/>
            <person name="Dooley E."/>
            <person name="Doricent M."/>
            <person name="Dorje P."/>
            <person name="Dorjee K."/>
            <person name="Dupes A."/>
            <person name="Elong R."/>
            <person name="Falk J."/>
            <person name="Farina A."/>
            <person name="Faro S."/>
            <person name="Ferguson D."/>
            <person name="Fisher S."/>
            <person name="Foley C.D."/>
            <person name="Franke A."/>
            <person name="Friedrich D."/>
            <person name="Gadbois L."/>
            <person name="Gearin G."/>
            <person name="Gearin C.R."/>
            <person name="Giannoukos G."/>
            <person name="Goode T."/>
            <person name="Graham J."/>
            <person name="Grandbois E."/>
            <person name="Grewal S."/>
            <person name="Gyaltsen K."/>
            <person name="Hafez N."/>
            <person name="Hagos B."/>
            <person name="Hall J."/>
            <person name="Henson C."/>
            <person name="Hollinger A."/>
            <person name="Honan T."/>
            <person name="Huard M.D."/>
            <person name="Hughes L."/>
            <person name="Hurhula B."/>
            <person name="Husby M.E."/>
            <person name="Kamat A."/>
            <person name="Kanga B."/>
            <person name="Kashin S."/>
            <person name="Khazanovich D."/>
            <person name="Kisner P."/>
            <person name="Lance K."/>
            <person name="Lara M."/>
            <person name="Lee W."/>
            <person name="Lennon N."/>
            <person name="Letendre F."/>
            <person name="LeVine R."/>
            <person name="Lipovsky A."/>
            <person name="Liu X."/>
            <person name="Liu J."/>
            <person name="Liu S."/>
            <person name="Lokyitsang T."/>
            <person name="Lokyitsang Y."/>
            <person name="Lubonja R."/>
            <person name="Lui A."/>
            <person name="MacDonald P."/>
            <person name="Magnisalis V."/>
            <person name="Maru K."/>
            <person name="Matthews C."/>
            <person name="McCusker W."/>
            <person name="McDonough S."/>
            <person name="Mehta T."/>
            <person name="Meldrim J."/>
            <person name="Meneus L."/>
            <person name="Mihai O."/>
            <person name="Mihalev A."/>
            <person name="Mihova T."/>
            <person name="Mittelman R."/>
            <person name="Mlenga V."/>
            <person name="Montmayeur A."/>
            <person name="Mulrain L."/>
            <person name="Navidi A."/>
            <person name="Naylor J."/>
            <person name="Negash T."/>
            <person name="Nguyen T."/>
            <person name="Nguyen N."/>
            <person name="Nicol R."/>
            <person name="Norbu C."/>
            <person name="Norbu N."/>
            <person name="Novod N."/>
            <person name="O'Neill B."/>
            <person name="Osman S."/>
            <person name="Markiewicz E."/>
            <person name="Oyono O.L."/>
            <person name="Patti C."/>
            <person name="Phunkhang P."/>
            <person name="Pierre F."/>
            <person name="Priest M."/>
            <person name="Raghuraman S."/>
            <person name="Rege F."/>
            <person name="Reyes R."/>
            <person name="Rise C."/>
            <person name="Rogov P."/>
            <person name="Ross K."/>
            <person name="Ryan E."/>
            <person name="Settipalli S."/>
            <person name="Shea T."/>
            <person name="Sherpa N."/>
            <person name="Shi L."/>
            <person name="Shih D."/>
            <person name="Sparrow T."/>
            <person name="Spaulding J."/>
            <person name="Stalker J."/>
            <person name="Stange-Thomann N."/>
            <person name="Stavropoulos S."/>
            <person name="Stone C."/>
            <person name="Strader C."/>
            <person name="Tesfaye S."/>
            <person name="Thomson T."/>
            <person name="Thoulutsang Y."/>
            <person name="Thoulutsang D."/>
            <person name="Topham K."/>
            <person name="Topping I."/>
            <person name="Tsamla T."/>
            <person name="Vassiliev H."/>
            <person name="Vo A."/>
            <person name="Wangchuk T."/>
            <person name="Wangdi T."/>
            <person name="Weiand M."/>
            <person name="Wilkinson J."/>
            <person name="Wilson A."/>
            <person name="Yadav S."/>
            <person name="Young G."/>
            <person name="Yu Q."/>
            <person name="Zembek L."/>
            <person name="Zhong D."/>
            <person name="Zimmer A."/>
            <person name="Zwirko Z."/>
            <person name="Jaffe D.B."/>
            <person name="Alvarez P."/>
            <person name="Brockman W."/>
            <person name="Butler J."/>
            <person name="Chin C."/>
            <person name="Gnerre S."/>
            <person name="Grabherr M."/>
            <person name="Kleber M."/>
            <person name="Mauceli E."/>
            <person name="MacCallum I."/>
        </authorList>
    </citation>
    <scope>NUCLEOTIDE SEQUENCE [LARGE SCALE GENOMIC DNA]</scope>
    <source>
        <strain evidence="3">MSH-3 / Tucson 14011-0111.49</strain>
    </source>
</reference>
<organism evidence="3">
    <name type="scientific">Drosophila persimilis</name>
    <name type="common">Fruit fly</name>
    <dbReference type="NCBI Taxonomy" id="7234"/>
    <lineage>
        <taxon>Eukaryota</taxon>
        <taxon>Metazoa</taxon>
        <taxon>Ecdysozoa</taxon>
        <taxon>Arthropoda</taxon>
        <taxon>Hexapoda</taxon>
        <taxon>Insecta</taxon>
        <taxon>Pterygota</taxon>
        <taxon>Neoptera</taxon>
        <taxon>Endopterygota</taxon>
        <taxon>Diptera</taxon>
        <taxon>Brachycera</taxon>
        <taxon>Muscomorpha</taxon>
        <taxon>Ephydroidea</taxon>
        <taxon>Drosophilidae</taxon>
        <taxon>Drosophila</taxon>
        <taxon>Sophophora</taxon>
    </lineage>
</organism>
<dbReference type="Proteomes" id="UP000008744">
    <property type="component" value="Unassembled WGS sequence"/>
</dbReference>